<dbReference type="InterPro" id="IPR013783">
    <property type="entry name" value="Ig-like_fold"/>
</dbReference>
<feature type="non-terminal residue" evidence="1">
    <location>
        <position position="1"/>
    </location>
</feature>
<dbReference type="EMBL" id="CAXITT010000198">
    <property type="protein sequence ID" value="CAL1535345.1"/>
    <property type="molecule type" value="Genomic_DNA"/>
</dbReference>
<dbReference type="AlphaFoldDB" id="A0AAV2HPC8"/>
<dbReference type="Gene3D" id="2.60.40.10">
    <property type="entry name" value="Immunoglobulins"/>
    <property type="match status" value="1"/>
</dbReference>
<dbReference type="Proteomes" id="UP001497497">
    <property type="component" value="Unassembled WGS sequence"/>
</dbReference>
<comment type="caution">
    <text evidence="1">The sequence shown here is derived from an EMBL/GenBank/DDBJ whole genome shotgun (WGS) entry which is preliminary data.</text>
</comment>
<gene>
    <name evidence="1" type="ORF">GSLYS_00009305001</name>
</gene>
<keyword evidence="2" id="KW-1185">Reference proteome</keyword>
<dbReference type="SUPFAM" id="SSF48726">
    <property type="entry name" value="Immunoglobulin"/>
    <property type="match status" value="1"/>
</dbReference>
<evidence type="ECO:0008006" key="3">
    <source>
        <dbReference type="Google" id="ProtNLM"/>
    </source>
</evidence>
<protein>
    <recommendedName>
        <fullName evidence="3">Ig-like domain-containing protein</fullName>
    </recommendedName>
</protein>
<evidence type="ECO:0000313" key="1">
    <source>
        <dbReference type="EMBL" id="CAL1535345.1"/>
    </source>
</evidence>
<name>A0AAV2HPC8_LYMST</name>
<organism evidence="1 2">
    <name type="scientific">Lymnaea stagnalis</name>
    <name type="common">Great pond snail</name>
    <name type="synonym">Helix stagnalis</name>
    <dbReference type="NCBI Taxonomy" id="6523"/>
    <lineage>
        <taxon>Eukaryota</taxon>
        <taxon>Metazoa</taxon>
        <taxon>Spiralia</taxon>
        <taxon>Lophotrochozoa</taxon>
        <taxon>Mollusca</taxon>
        <taxon>Gastropoda</taxon>
        <taxon>Heterobranchia</taxon>
        <taxon>Euthyneura</taxon>
        <taxon>Panpulmonata</taxon>
        <taxon>Hygrophila</taxon>
        <taxon>Lymnaeoidea</taxon>
        <taxon>Lymnaeidae</taxon>
        <taxon>Lymnaea</taxon>
    </lineage>
</organism>
<evidence type="ECO:0000313" key="2">
    <source>
        <dbReference type="Proteomes" id="UP001497497"/>
    </source>
</evidence>
<dbReference type="InterPro" id="IPR036179">
    <property type="entry name" value="Ig-like_dom_sf"/>
</dbReference>
<sequence>CYCENLSHCERFLGATSHCSIKRFLLFVFVFIVSKPMIVHFENNLVLPGQDSTFTCTVQAKTLPKDNEIQMFGPQGKNITSLSSRILESSTLRRTKMFYVSFHVQENEQYTCYVQSKLGSNNLTLVA</sequence>
<reference evidence="1 2" key="1">
    <citation type="submission" date="2024-04" db="EMBL/GenBank/DDBJ databases">
        <authorList>
            <consortium name="Genoscope - CEA"/>
            <person name="William W."/>
        </authorList>
    </citation>
    <scope>NUCLEOTIDE SEQUENCE [LARGE SCALE GENOMIC DNA]</scope>
</reference>
<proteinExistence type="predicted"/>
<accession>A0AAV2HPC8</accession>
<feature type="non-terminal residue" evidence="1">
    <location>
        <position position="127"/>
    </location>
</feature>